<keyword evidence="1" id="KW-0472">Membrane</keyword>
<keyword evidence="1" id="KW-1133">Transmembrane helix</keyword>
<sequence>MKRDAITYTDIQPMADEVSGLIKARFGGARRGEQPPLAVMLRRRGGALPRKLRNAAARLAEAERLSAQPKVARQLRLDGLDRAHTELVAYLRPLGEISRWRGRAVSFAASVCFGLLVLGAVIVWIMVQRGHI</sequence>
<name>A0ABT4Z9Z4_9RHOB</name>
<dbReference type="RefSeq" id="WP_271887292.1">
    <property type="nucleotide sequence ID" value="NZ_JAQBIE010000001.1"/>
</dbReference>
<gene>
    <name evidence="2" type="ORF">PAF17_01445</name>
</gene>
<keyword evidence="1" id="KW-0812">Transmembrane</keyword>
<reference evidence="2" key="1">
    <citation type="submission" date="2022-12" db="EMBL/GenBank/DDBJ databases">
        <title>Paracoccus onchidii sp. nov., isolated from a marine invertebrate from the South China Sea.</title>
        <authorList>
            <person name="Xu S."/>
            <person name="Liu Z."/>
            <person name="Xu Y."/>
        </authorList>
    </citation>
    <scope>NUCLEOTIDE SEQUENCE</scope>
    <source>
        <strain evidence="2">Z330</strain>
    </source>
</reference>
<accession>A0ABT4Z9Z4</accession>
<organism evidence="2 3">
    <name type="scientific">Paracoccus onchidii</name>
    <dbReference type="NCBI Taxonomy" id="3017813"/>
    <lineage>
        <taxon>Bacteria</taxon>
        <taxon>Pseudomonadati</taxon>
        <taxon>Pseudomonadota</taxon>
        <taxon>Alphaproteobacteria</taxon>
        <taxon>Rhodobacterales</taxon>
        <taxon>Paracoccaceae</taxon>
        <taxon>Paracoccus</taxon>
    </lineage>
</organism>
<comment type="caution">
    <text evidence="2">The sequence shown here is derived from an EMBL/GenBank/DDBJ whole genome shotgun (WGS) entry which is preliminary data.</text>
</comment>
<dbReference type="Proteomes" id="UP001165641">
    <property type="component" value="Unassembled WGS sequence"/>
</dbReference>
<evidence type="ECO:0000256" key="1">
    <source>
        <dbReference type="SAM" id="Phobius"/>
    </source>
</evidence>
<feature type="transmembrane region" description="Helical" evidence="1">
    <location>
        <begin position="104"/>
        <end position="127"/>
    </location>
</feature>
<keyword evidence="3" id="KW-1185">Reference proteome</keyword>
<evidence type="ECO:0000313" key="2">
    <source>
        <dbReference type="EMBL" id="MDB6176169.1"/>
    </source>
</evidence>
<dbReference type="EMBL" id="JAQBIE010000001">
    <property type="protein sequence ID" value="MDB6176169.1"/>
    <property type="molecule type" value="Genomic_DNA"/>
</dbReference>
<protein>
    <submittedName>
        <fullName evidence="2">Uncharacterized protein</fullName>
    </submittedName>
</protein>
<evidence type="ECO:0000313" key="3">
    <source>
        <dbReference type="Proteomes" id="UP001165641"/>
    </source>
</evidence>
<proteinExistence type="predicted"/>